<name>A0A174GBI2_9FIRM</name>
<accession>A0A174GBI2</accession>
<protein>
    <recommendedName>
        <fullName evidence="3">Butirosin biosynthesis protein H N-terminal domain-containing protein</fullName>
    </recommendedName>
</protein>
<reference evidence="1 2" key="1">
    <citation type="submission" date="2015-09" db="EMBL/GenBank/DDBJ databases">
        <authorList>
            <consortium name="Pathogen Informatics"/>
        </authorList>
    </citation>
    <scope>NUCLEOTIDE SEQUENCE [LARGE SCALE GENOMIC DNA]</scope>
    <source>
        <strain evidence="1 2">2789STDY5834876</strain>
    </source>
</reference>
<dbReference type="OrthoDB" id="2033884at2"/>
<evidence type="ECO:0000313" key="2">
    <source>
        <dbReference type="Proteomes" id="UP000095544"/>
    </source>
</evidence>
<dbReference type="Proteomes" id="UP000095544">
    <property type="component" value="Unassembled WGS sequence"/>
</dbReference>
<dbReference type="RefSeq" id="WP_055153581.1">
    <property type="nucleotide sequence ID" value="NZ_CYZU01000024.1"/>
</dbReference>
<evidence type="ECO:0008006" key="3">
    <source>
        <dbReference type="Google" id="ProtNLM"/>
    </source>
</evidence>
<dbReference type="EMBL" id="CYZU01000024">
    <property type="protein sequence ID" value="CUO59854.1"/>
    <property type="molecule type" value="Genomic_DNA"/>
</dbReference>
<dbReference type="STRING" id="39482.ERS852491_02697"/>
<evidence type="ECO:0000313" key="1">
    <source>
        <dbReference type="EMBL" id="CUO59854.1"/>
    </source>
</evidence>
<sequence>MKLIHFQGLNCYHDCMITLANTFGLNYTAAFSGLWAEGRLRYAPICDVFLSMRLEEALEDCGMKLDAPWITKKERETGWADTPAGDYIIIGMDAFLIPWNPLCELLHGPHYFIVQKGISETHDCFDPTYVLDGQKLTTRDLILNTYALITIKMINKANSFIADKQDPLLNQSQEVLKTHPETLRYLLKQAKVWMQESEKSVLLPAKYVDALLTGRYLYRFFLKERNMTASSAPLFFSRKYYGQWLTVKNGFYKAALSRQSSAAFNESCRLLTCLFEKEIDMARQIISLESKDSNQTLS</sequence>
<gene>
    <name evidence="1" type="ORF">ERS852491_02697</name>
</gene>
<organism evidence="1 2">
    <name type="scientific">Faecalicatena contorta</name>
    <dbReference type="NCBI Taxonomy" id="39482"/>
    <lineage>
        <taxon>Bacteria</taxon>
        <taxon>Bacillati</taxon>
        <taxon>Bacillota</taxon>
        <taxon>Clostridia</taxon>
        <taxon>Lachnospirales</taxon>
        <taxon>Lachnospiraceae</taxon>
        <taxon>Faecalicatena</taxon>
    </lineage>
</organism>
<proteinExistence type="predicted"/>
<dbReference type="AlphaFoldDB" id="A0A174GBI2"/>